<dbReference type="InterPro" id="IPR029003">
    <property type="entry name" value="CENP-S/Mhf1"/>
</dbReference>
<keyword evidence="3" id="KW-0227">DNA damage</keyword>
<keyword evidence="4" id="KW-0238">DNA-binding</keyword>
<evidence type="ECO:0000256" key="2">
    <source>
        <dbReference type="ARBA" id="ARBA00016400"/>
    </source>
</evidence>
<dbReference type="GO" id="GO:0000712">
    <property type="term" value="P:resolution of meiotic recombination intermediates"/>
    <property type="evidence" value="ECO:0007669"/>
    <property type="project" value="TreeGrafter"/>
</dbReference>
<evidence type="ECO:0000256" key="1">
    <source>
        <dbReference type="ARBA" id="ARBA00006612"/>
    </source>
</evidence>
<evidence type="ECO:0000313" key="7">
    <source>
        <dbReference type="Proteomes" id="UP000410492"/>
    </source>
</evidence>
<organism evidence="6 7">
    <name type="scientific">Callosobruchus maculatus</name>
    <name type="common">Southern cowpea weevil</name>
    <name type="synonym">Pulse bruchid</name>
    <dbReference type="NCBI Taxonomy" id="64391"/>
    <lineage>
        <taxon>Eukaryota</taxon>
        <taxon>Metazoa</taxon>
        <taxon>Ecdysozoa</taxon>
        <taxon>Arthropoda</taxon>
        <taxon>Hexapoda</taxon>
        <taxon>Insecta</taxon>
        <taxon>Pterygota</taxon>
        <taxon>Neoptera</taxon>
        <taxon>Endopterygota</taxon>
        <taxon>Coleoptera</taxon>
        <taxon>Polyphaga</taxon>
        <taxon>Cucujiformia</taxon>
        <taxon>Chrysomeloidea</taxon>
        <taxon>Chrysomelidae</taxon>
        <taxon>Bruchinae</taxon>
        <taxon>Bruchini</taxon>
        <taxon>Callosobruchus</taxon>
    </lineage>
</organism>
<evidence type="ECO:0000256" key="3">
    <source>
        <dbReference type="ARBA" id="ARBA00022763"/>
    </source>
</evidence>
<proteinExistence type="inferred from homology"/>
<sequence>SRCSVETDCIVYNNHKISGGKVSWLCFIGSANLSDRQSHYLKTSAYVYRMSNVQKTKHSIYNTARKLAKEVAADLKVEFHQDVLDIIAELVYKKLVLYGGDMDAFQKHAKRSTITADDVKLLVRRSESLKAVVESKIKLLNSLKPNEAPAPAKRKRK</sequence>
<dbReference type="Gene3D" id="1.10.20.10">
    <property type="entry name" value="Histone, subunit A"/>
    <property type="match status" value="1"/>
</dbReference>
<dbReference type="GO" id="GO:0003677">
    <property type="term" value="F:DNA binding"/>
    <property type="evidence" value="ECO:0007669"/>
    <property type="project" value="UniProtKB-KW"/>
</dbReference>
<keyword evidence="7" id="KW-1185">Reference proteome</keyword>
<comment type="similarity">
    <text evidence="1">Belongs to the TAF9 family. CENP-S/MHF1 subfamily.</text>
</comment>
<protein>
    <recommendedName>
        <fullName evidence="2">Centromere protein S</fullName>
    </recommendedName>
</protein>
<dbReference type="EMBL" id="CAACVG010010417">
    <property type="protein sequence ID" value="VEN55784.1"/>
    <property type="molecule type" value="Genomic_DNA"/>
</dbReference>
<dbReference type="GO" id="GO:0071821">
    <property type="term" value="C:FANCM-MHF complex"/>
    <property type="evidence" value="ECO:0007669"/>
    <property type="project" value="InterPro"/>
</dbReference>
<dbReference type="GO" id="GO:0046982">
    <property type="term" value="F:protein heterodimerization activity"/>
    <property type="evidence" value="ECO:0007669"/>
    <property type="project" value="InterPro"/>
</dbReference>
<evidence type="ECO:0000256" key="4">
    <source>
        <dbReference type="ARBA" id="ARBA00023125"/>
    </source>
</evidence>
<feature type="non-terminal residue" evidence="6">
    <location>
        <position position="1"/>
    </location>
</feature>
<dbReference type="PANTHER" id="PTHR22980:SF0">
    <property type="entry name" value="CENTROMERE PROTEIN S"/>
    <property type="match status" value="1"/>
</dbReference>
<dbReference type="GO" id="GO:0003682">
    <property type="term" value="F:chromatin binding"/>
    <property type="evidence" value="ECO:0007669"/>
    <property type="project" value="TreeGrafter"/>
</dbReference>
<reference evidence="6 7" key="1">
    <citation type="submission" date="2019-01" db="EMBL/GenBank/DDBJ databases">
        <authorList>
            <person name="Sayadi A."/>
        </authorList>
    </citation>
    <scope>NUCLEOTIDE SEQUENCE [LARGE SCALE GENOMIC DNA]</scope>
</reference>
<evidence type="ECO:0000256" key="5">
    <source>
        <dbReference type="ARBA" id="ARBA00023204"/>
    </source>
</evidence>
<dbReference type="Pfam" id="PF15630">
    <property type="entry name" value="CENP-S"/>
    <property type="match status" value="1"/>
</dbReference>
<accession>A0A653D6H0</accession>
<name>A0A653D6H0_CALMS</name>
<gene>
    <name evidence="6" type="ORF">CALMAC_LOCUS14867</name>
</gene>
<dbReference type="OrthoDB" id="1872155at2759"/>
<dbReference type="InterPro" id="IPR009072">
    <property type="entry name" value="Histone-fold"/>
</dbReference>
<dbReference type="AlphaFoldDB" id="A0A653D6H0"/>
<dbReference type="Proteomes" id="UP000410492">
    <property type="component" value="Unassembled WGS sequence"/>
</dbReference>
<evidence type="ECO:0000313" key="6">
    <source>
        <dbReference type="EMBL" id="VEN55784.1"/>
    </source>
</evidence>
<dbReference type="GO" id="GO:0006281">
    <property type="term" value="P:DNA repair"/>
    <property type="evidence" value="ECO:0007669"/>
    <property type="project" value="UniProtKB-KW"/>
</dbReference>
<dbReference type="SUPFAM" id="SSF47113">
    <property type="entry name" value="Histone-fold"/>
    <property type="match status" value="1"/>
</dbReference>
<dbReference type="PANTHER" id="PTHR22980">
    <property type="entry name" value="CORTISTATIN"/>
    <property type="match status" value="1"/>
</dbReference>
<dbReference type="GO" id="GO:0031297">
    <property type="term" value="P:replication fork processing"/>
    <property type="evidence" value="ECO:0007669"/>
    <property type="project" value="TreeGrafter"/>
</dbReference>
<dbReference type="CDD" id="cd22919">
    <property type="entry name" value="HFD_CENP-S"/>
    <property type="match status" value="1"/>
</dbReference>
<keyword evidence="5" id="KW-0234">DNA repair</keyword>